<evidence type="ECO:0000256" key="2">
    <source>
        <dbReference type="ARBA" id="ARBA00022525"/>
    </source>
</evidence>
<dbReference type="Proteomes" id="UP001303647">
    <property type="component" value="Unassembled WGS sequence"/>
</dbReference>
<dbReference type="GO" id="GO:0005576">
    <property type="term" value="C:extracellular region"/>
    <property type="evidence" value="ECO:0007669"/>
    <property type="project" value="UniProtKB-SubCell"/>
</dbReference>
<evidence type="ECO:0000313" key="8">
    <source>
        <dbReference type="Proteomes" id="UP001303647"/>
    </source>
</evidence>
<feature type="domain" description="Lipase-like C-terminal" evidence="6">
    <location>
        <begin position="20"/>
        <end position="291"/>
    </location>
</feature>
<dbReference type="PANTHER" id="PTHR34043:SF3">
    <property type="entry name" value="ALPHA_BETA-HYDROLASES SUPERFAMILY PROTEIN"/>
    <property type="match status" value="1"/>
</dbReference>
<dbReference type="SUPFAM" id="SSF53474">
    <property type="entry name" value="alpha/beta-Hydrolases"/>
    <property type="match status" value="1"/>
</dbReference>
<proteinExistence type="predicted"/>
<dbReference type="EMBL" id="MU857651">
    <property type="protein sequence ID" value="KAK4247561.1"/>
    <property type="molecule type" value="Genomic_DNA"/>
</dbReference>
<evidence type="ECO:0000256" key="4">
    <source>
        <dbReference type="ARBA" id="ARBA00022801"/>
    </source>
</evidence>
<keyword evidence="4" id="KW-0378">Hydrolase</keyword>
<dbReference type="Pfam" id="PF24708">
    <property type="entry name" value="Lip_C"/>
    <property type="match status" value="1"/>
</dbReference>
<dbReference type="AlphaFoldDB" id="A0AAN7HFC7"/>
<evidence type="ECO:0000259" key="6">
    <source>
        <dbReference type="Pfam" id="PF24708"/>
    </source>
</evidence>
<keyword evidence="3" id="KW-0732">Signal</keyword>
<dbReference type="InterPro" id="IPR029058">
    <property type="entry name" value="AB_hydrolase_fold"/>
</dbReference>
<protein>
    <recommendedName>
        <fullName evidence="6">Lipase-like C-terminal domain-containing protein</fullName>
    </recommendedName>
</protein>
<keyword evidence="5" id="KW-0443">Lipid metabolism</keyword>
<evidence type="ECO:0000256" key="3">
    <source>
        <dbReference type="ARBA" id="ARBA00022729"/>
    </source>
</evidence>
<dbReference type="GO" id="GO:0016787">
    <property type="term" value="F:hydrolase activity"/>
    <property type="evidence" value="ECO:0007669"/>
    <property type="project" value="UniProtKB-KW"/>
</dbReference>
<comment type="caution">
    <text evidence="7">The sequence shown here is derived from an EMBL/GenBank/DDBJ whole genome shotgun (WGS) entry which is preliminary data.</text>
</comment>
<sequence>MANTALQNLTNLVNDLQVRVAGFASFGDPLFGSINYWGGFEDLALSLQTHTGVPVILPRIGPLSTNWERACELYCQLVNIQSTGTGYDTRATSPATPIRVDYGQHIALPTMTPHHTKQAVVLGALPANWRWSANHPVHMICHSQGGNTVRLLIELLSGNYASLNPTYFNGNRQNFIRSVVTLGTFYCGTTITDVIFNDILRNVQVGELIPKLVVSASLNPGRFVDLQLDHWGFRPLPGPIQETFLQMYNRLRFDIRNWWMGNNNAVQDNGRAGVSRLNERFSPGVSAATYYFTMSFDATRPLPQRYVSGKDLQSFPVHPVVSGGGWLFPGPFNISANFAATAINITRGIPGTPSDVDYARWAVGLFNDHLRILGYQVRVPEPGGRIPRSDMLPTLSIFSVGMSGMSRSLNLPEENDGVVDTSSMRAPENAPVQNINIFNSNSIPANRGVYWDLGLTEGVDHADQIGVFTGANTYTNVVLPIYERLGDLLSAL</sequence>
<accession>A0AAN7HFC7</accession>
<comment type="subcellular location">
    <subcellularLocation>
        <location evidence="1">Secreted</location>
    </subcellularLocation>
</comment>
<reference evidence="7" key="2">
    <citation type="submission" date="2023-05" db="EMBL/GenBank/DDBJ databases">
        <authorList>
            <consortium name="Lawrence Berkeley National Laboratory"/>
            <person name="Steindorff A."/>
            <person name="Hensen N."/>
            <person name="Bonometti L."/>
            <person name="Westerberg I."/>
            <person name="Brannstrom I.O."/>
            <person name="Guillou S."/>
            <person name="Cros-Aarteil S."/>
            <person name="Calhoun S."/>
            <person name="Haridas S."/>
            <person name="Kuo A."/>
            <person name="Mondo S."/>
            <person name="Pangilinan J."/>
            <person name="Riley R."/>
            <person name="Labutti K."/>
            <person name="Andreopoulos B."/>
            <person name="Lipzen A."/>
            <person name="Chen C."/>
            <person name="Yanf M."/>
            <person name="Daum C."/>
            <person name="Ng V."/>
            <person name="Clum A."/>
            <person name="Ohm R."/>
            <person name="Martin F."/>
            <person name="Silar P."/>
            <person name="Natvig D."/>
            <person name="Lalanne C."/>
            <person name="Gautier V."/>
            <person name="Ament-Velasquez S.L."/>
            <person name="Kruys A."/>
            <person name="Hutchinson M.I."/>
            <person name="Powell A.J."/>
            <person name="Barry K."/>
            <person name="Miller A.N."/>
            <person name="Grigoriev I.V."/>
            <person name="Debuchy R."/>
            <person name="Gladieux P."/>
            <person name="Thoren M.H."/>
            <person name="Johannesson H."/>
        </authorList>
    </citation>
    <scope>NUCLEOTIDE SEQUENCE</scope>
    <source>
        <strain evidence="7">CBS 359.72</strain>
    </source>
</reference>
<dbReference type="InterPro" id="IPR056304">
    <property type="entry name" value="Lip-like_C"/>
</dbReference>
<keyword evidence="2" id="KW-0964">Secreted</keyword>
<evidence type="ECO:0000256" key="5">
    <source>
        <dbReference type="ARBA" id="ARBA00023098"/>
    </source>
</evidence>
<keyword evidence="8" id="KW-1185">Reference proteome</keyword>
<gene>
    <name evidence="7" type="ORF">C7999DRAFT_41106</name>
</gene>
<dbReference type="Gene3D" id="3.40.50.1820">
    <property type="entry name" value="alpha/beta hydrolase"/>
    <property type="match status" value="1"/>
</dbReference>
<organism evidence="7 8">
    <name type="scientific">Corynascus novoguineensis</name>
    <dbReference type="NCBI Taxonomy" id="1126955"/>
    <lineage>
        <taxon>Eukaryota</taxon>
        <taxon>Fungi</taxon>
        <taxon>Dikarya</taxon>
        <taxon>Ascomycota</taxon>
        <taxon>Pezizomycotina</taxon>
        <taxon>Sordariomycetes</taxon>
        <taxon>Sordariomycetidae</taxon>
        <taxon>Sordariales</taxon>
        <taxon>Chaetomiaceae</taxon>
        <taxon>Corynascus</taxon>
    </lineage>
</organism>
<name>A0AAN7HFC7_9PEZI</name>
<evidence type="ECO:0000256" key="1">
    <source>
        <dbReference type="ARBA" id="ARBA00004613"/>
    </source>
</evidence>
<dbReference type="PANTHER" id="PTHR34043">
    <property type="entry name" value="ALPHA/BETA-HYDROLASES SUPERFAMILY PROTEIN"/>
    <property type="match status" value="1"/>
</dbReference>
<evidence type="ECO:0000313" key="7">
    <source>
        <dbReference type="EMBL" id="KAK4247561.1"/>
    </source>
</evidence>
<reference evidence="7" key="1">
    <citation type="journal article" date="2023" name="Mol. Phylogenet. Evol.">
        <title>Genome-scale phylogeny and comparative genomics of the fungal order Sordariales.</title>
        <authorList>
            <person name="Hensen N."/>
            <person name="Bonometti L."/>
            <person name="Westerberg I."/>
            <person name="Brannstrom I.O."/>
            <person name="Guillou S."/>
            <person name="Cros-Aarteil S."/>
            <person name="Calhoun S."/>
            <person name="Haridas S."/>
            <person name="Kuo A."/>
            <person name="Mondo S."/>
            <person name="Pangilinan J."/>
            <person name="Riley R."/>
            <person name="LaButti K."/>
            <person name="Andreopoulos B."/>
            <person name="Lipzen A."/>
            <person name="Chen C."/>
            <person name="Yan M."/>
            <person name="Daum C."/>
            <person name="Ng V."/>
            <person name="Clum A."/>
            <person name="Steindorff A."/>
            <person name="Ohm R.A."/>
            <person name="Martin F."/>
            <person name="Silar P."/>
            <person name="Natvig D.O."/>
            <person name="Lalanne C."/>
            <person name="Gautier V."/>
            <person name="Ament-Velasquez S.L."/>
            <person name="Kruys A."/>
            <person name="Hutchinson M.I."/>
            <person name="Powell A.J."/>
            <person name="Barry K."/>
            <person name="Miller A.N."/>
            <person name="Grigoriev I.V."/>
            <person name="Debuchy R."/>
            <person name="Gladieux P."/>
            <person name="Hiltunen Thoren M."/>
            <person name="Johannesson H."/>
        </authorList>
    </citation>
    <scope>NUCLEOTIDE SEQUENCE</scope>
    <source>
        <strain evidence="7">CBS 359.72</strain>
    </source>
</reference>
<dbReference type="GO" id="GO:0006629">
    <property type="term" value="P:lipid metabolic process"/>
    <property type="evidence" value="ECO:0007669"/>
    <property type="project" value="UniProtKB-KW"/>
</dbReference>